<organism evidence="1 2">
    <name type="scientific">Termitidicoccus mucosus</name>
    <dbReference type="NCBI Taxonomy" id="1184151"/>
    <lineage>
        <taxon>Bacteria</taxon>
        <taxon>Pseudomonadati</taxon>
        <taxon>Verrucomicrobiota</taxon>
        <taxon>Opitutia</taxon>
        <taxon>Opitutales</taxon>
        <taxon>Opitutaceae</taxon>
        <taxon>Termitidicoccus</taxon>
    </lineage>
</organism>
<dbReference type="SUPFAM" id="SSF48452">
    <property type="entry name" value="TPR-like"/>
    <property type="match status" value="2"/>
</dbReference>
<sequence length="865" mass="96084">MPFFRKRTKRILIILAALAVFLLGGYAGARWVAWPWFKGWRETRTNHIAREYLEKGDYPNALVAARKTLKYNQNNIDAWKLAAEITEKQEASDTLYYHQRLSIVQPTLENKLKLLRLALEFRAYNYVASTIDHPGVDVSRSAEFYKLAAQISLRAGNPAKARYLLMSLVSLQPSDESRLELAQLNLMNGLDENKAGARGEIREIAARSPALQGRALAVLLADAMENADAATSLELAAQLDTQAELSPSTRLLIADTHRLFAPDRFPATVQSLENSFASSPGSTVALATYLAKNGHAAEAVRWLSTLPAETRAIETIQIAHASALLALNDWPALDSYLRATRWAQNEYARQILLARAARERGDQRAFADAWRLAVMDIGNTPRKINALYSQVSRWGWTDQKNELLWKRFQLNPADKTTRDQLAAWELSRGNTSGLNRLYARLLEQNPSDADAKNNLAYTNILLGTNVERSAADAQALHESDPFNAYYLTTLALAHYRQGKPVEALNTIDKLGLGVLTSPQRTLLRSVILIANNRVDEGADLLARVQTDRLLPEERRLLTEAAPAIAKARRGQRNLAHLASLTTADAASGTSAAVKSWLALLSENQRPEPTSQMELAESFYALDDYAALENTLNSGAWPRPYEHLRNALLAYSRRQLGQSSDARVSWRVALGSAGMNRDSLLDLAALCADWGWTPERIEILNRIHQRTPLDNANFTELAAYYHQNGQTAELARIYAVRIDAGDEDPANKSLLAYYSLLTDSNLARAHVLARQTHDRAPADPLHAKVYAYSLCKQSRPAEAARILADLPDQPETGYAQLALIKAATALLQNDTADARRYLENFDPSTALPEEVALADTIRQTLAQKDV</sequence>
<dbReference type="RefSeq" id="WP_068772642.1">
    <property type="nucleotide sequence ID" value="NZ_CP109796.1"/>
</dbReference>
<name>A0A178ICI6_9BACT</name>
<reference evidence="1 2" key="1">
    <citation type="submission" date="2016-01" db="EMBL/GenBank/DDBJ databases">
        <title>High potential of lignocellulose degradation of a new Verrucomicrobia species.</title>
        <authorList>
            <person name="Wang Y."/>
            <person name="Shi Y."/>
            <person name="Qiu Z."/>
            <person name="Liu S."/>
            <person name="Yang H."/>
        </authorList>
    </citation>
    <scope>NUCLEOTIDE SEQUENCE [LARGE SCALE GENOMIC DNA]</scope>
    <source>
        <strain evidence="1 2">TSB47</strain>
    </source>
</reference>
<keyword evidence="2" id="KW-1185">Reference proteome</keyword>
<dbReference type="InterPro" id="IPR011990">
    <property type="entry name" value="TPR-like_helical_dom_sf"/>
</dbReference>
<gene>
    <name evidence="1" type="ORF">AW736_23065</name>
</gene>
<comment type="caution">
    <text evidence="1">The sequence shown here is derived from an EMBL/GenBank/DDBJ whole genome shotgun (WGS) entry which is preliminary data.</text>
</comment>
<dbReference type="OrthoDB" id="178946at2"/>
<accession>A0A178ICI6</accession>
<dbReference type="EMBL" id="LRRQ01000171">
    <property type="protein sequence ID" value="OAM87448.1"/>
    <property type="molecule type" value="Genomic_DNA"/>
</dbReference>
<proteinExistence type="predicted"/>
<dbReference type="Proteomes" id="UP000078486">
    <property type="component" value="Unassembled WGS sequence"/>
</dbReference>
<dbReference type="STRING" id="1184151.AW736_23065"/>
<evidence type="ECO:0000313" key="1">
    <source>
        <dbReference type="EMBL" id="OAM87448.1"/>
    </source>
</evidence>
<evidence type="ECO:0000313" key="2">
    <source>
        <dbReference type="Proteomes" id="UP000078486"/>
    </source>
</evidence>
<protein>
    <submittedName>
        <fullName evidence="1">Uncharacterized protein</fullName>
    </submittedName>
</protein>
<dbReference type="AlphaFoldDB" id="A0A178ICI6"/>
<dbReference type="Gene3D" id="1.25.40.10">
    <property type="entry name" value="Tetratricopeptide repeat domain"/>
    <property type="match status" value="2"/>
</dbReference>